<keyword evidence="4 8" id="KW-0297">G-protein coupled receptor</keyword>
<dbReference type="PANTHER" id="PTHR45695:SF9">
    <property type="entry name" value="LEUCOKININ RECEPTOR"/>
    <property type="match status" value="1"/>
</dbReference>
<name>A0AAU9VS61_9CNID</name>
<evidence type="ECO:0000256" key="1">
    <source>
        <dbReference type="ARBA" id="ARBA00004141"/>
    </source>
</evidence>
<evidence type="ECO:0000256" key="2">
    <source>
        <dbReference type="ARBA" id="ARBA00022692"/>
    </source>
</evidence>
<dbReference type="Gene3D" id="1.20.1070.10">
    <property type="entry name" value="Rhodopsin 7-helix transmembrane proteins"/>
    <property type="match status" value="1"/>
</dbReference>
<dbReference type="InterPro" id="IPR017452">
    <property type="entry name" value="GPCR_Rhodpsn_7TM"/>
</dbReference>
<dbReference type="Pfam" id="PF00001">
    <property type="entry name" value="7tm_1"/>
    <property type="match status" value="1"/>
</dbReference>
<feature type="transmembrane region" description="Helical" evidence="9">
    <location>
        <begin position="74"/>
        <end position="99"/>
    </location>
</feature>
<dbReference type="Proteomes" id="UP001159428">
    <property type="component" value="Unassembled WGS sequence"/>
</dbReference>
<evidence type="ECO:0000313" key="11">
    <source>
        <dbReference type="EMBL" id="CAH3035562.1"/>
    </source>
</evidence>
<keyword evidence="7 8" id="KW-0807">Transducer</keyword>
<sequence length="334" mass="38634">MVNFSLDNFFDDANLNGPVHNITSEEGCFDRNSTAIRVTRVAVYCVIILVSALGNTMTIMVVRRNRTMRKSFHCFIVNLAATDLIITLVYMPRLIVMWLRGSEWLVEDTFGSVLCKLVPYLHGVGILVSILTLMTLAIDRFFAIVFPLKQELFTVKSSKFVIAFVWFVALAVRFPYFYSLRIEFHEERGEFTCGANLTRTFERVNAREIYYTFLLIAFYALPFTVILASYSVIVVTLRRSKVPGDKEIAKLVKKSRDKASRKVIHMLVTVTAAFLFCWLTYFVAQIVFNPVPCYLRFWRIFLAHSNSAFNPCLYAVFNEKFRKGYKRLLFCGFR</sequence>
<gene>
    <name evidence="11" type="ORF">PMEA_00016322</name>
</gene>
<dbReference type="PANTHER" id="PTHR45695">
    <property type="entry name" value="LEUCOKININ RECEPTOR-RELATED"/>
    <property type="match status" value="1"/>
</dbReference>
<feature type="transmembrane region" description="Helical" evidence="9">
    <location>
        <begin position="41"/>
        <end position="62"/>
    </location>
</feature>
<organism evidence="11 12">
    <name type="scientific">Pocillopora meandrina</name>
    <dbReference type="NCBI Taxonomy" id="46732"/>
    <lineage>
        <taxon>Eukaryota</taxon>
        <taxon>Metazoa</taxon>
        <taxon>Cnidaria</taxon>
        <taxon>Anthozoa</taxon>
        <taxon>Hexacorallia</taxon>
        <taxon>Scleractinia</taxon>
        <taxon>Astrocoeniina</taxon>
        <taxon>Pocilloporidae</taxon>
        <taxon>Pocillopora</taxon>
    </lineage>
</organism>
<dbReference type="FunFam" id="1.20.1070.10:FF:000291">
    <property type="entry name" value="Predicted protein"/>
    <property type="match status" value="1"/>
</dbReference>
<evidence type="ECO:0000256" key="4">
    <source>
        <dbReference type="ARBA" id="ARBA00023040"/>
    </source>
</evidence>
<evidence type="ECO:0000256" key="7">
    <source>
        <dbReference type="ARBA" id="ARBA00023224"/>
    </source>
</evidence>
<comment type="caution">
    <text evidence="11">The sequence shown here is derived from an EMBL/GenBank/DDBJ whole genome shotgun (WGS) entry which is preliminary data.</text>
</comment>
<feature type="transmembrane region" description="Helical" evidence="9">
    <location>
        <begin position="209"/>
        <end position="237"/>
    </location>
</feature>
<feature type="transmembrane region" description="Helical" evidence="9">
    <location>
        <begin position="119"/>
        <end position="148"/>
    </location>
</feature>
<dbReference type="PRINTS" id="PR00237">
    <property type="entry name" value="GPCRRHODOPSN"/>
</dbReference>
<keyword evidence="2 8" id="KW-0812">Transmembrane</keyword>
<evidence type="ECO:0000259" key="10">
    <source>
        <dbReference type="PROSITE" id="PS50262"/>
    </source>
</evidence>
<proteinExistence type="inferred from homology"/>
<reference evidence="11 12" key="1">
    <citation type="submission" date="2022-05" db="EMBL/GenBank/DDBJ databases">
        <authorList>
            <consortium name="Genoscope - CEA"/>
            <person name="William W."/>
        </authorList>
    </citation>
    <scope>NUCLEOTIDE SEQUENCE [LARGE SCALE GENOMIC DNA]</scope>
</reference>
<dbReference type="AlphaFoldDB" id="A0AAU9VS61"/>
<protein>
    <recommendedName>
        <fullName evidence="10">G-protein coupled receptors family 1 profile domain-containing protein</fullName>
    </recommendedName>
</protein>
<dbReference type="CDD" id="cd00637">
    <property type="entry name" value="7tm_classA_rhodopsin-like"/>
    <property type="match status" value="1"/>
</dbReference>
<feature type="transmembrane region" description="Helical" evidence="9">
    <location>
        <begin position="160"/>
        <end position="178"/>
    </location>
</feature>
<evidence type="ECO:0000256" key="6">
    <source>
        <dbReference type="ARBA" id="ARBA00023170"/>
    </source>
</evidence>
<dbReference type="PROSITE" id="PS00237">
    <property type="entry name" value="G_PROTEIN_RECEP_F1_1"/>
    <property type="match status" value="1"/>
</dbReference>
<dbReference type="EMBL" id="CALNXJ010000003">
    <property type="protein sequence ID" value="CAH3035562.1"/>
    <property type="molecule type" value="Genomic_DNA"/>
</dbReference>
<dbReference type="GO" id="GO:0005886">
    <property type="term" value="C:plasma membrane"/>
    <property type="evidence" value="ECO:0007669"/>
    <property type="project" value="TreeGrafter"/>
</dbReference>
<evidence type="ECO:0000313" key="12">
    <source>
        <dbReference type="Proteomes" id="UP001159428"/>
    </source>
</evidence>
<dbReference type="InterPro" id="IPR000276">
    <property type="entry name" value="GPCR_Rhodpsn"/>
</dbReference>
<keyword evidence="6 8" id="KW-0675">Receptor</keyword>
<feature type="transmembrane region" description="Helical" evidence="9">
    <location>
        <begin position="263"/>
        <end position="284"/>
    </location>
</feature>
<dbReference type="PROSITE" id="PS50262">
    <property type="entry name" value="G_PROTEIN_RECEP_F1_2"/>
    <property type="match status" value="1"/>
</dbReference>
<keyword evidence="5 9" id="KW-0472">Membrane</keyword>
<evidence type="ECO:0000256" key="5">
    <source>
        <dbReference type="ARBA" id="ARBA00023136"/>
    </source>
</evidence>
<evidence type="ECO:0000256" key="9">
    <source>
        <dbReference type="SAM" id="Phobius"/>
    </source>
</evidence>
<feature type="domain" description="G-protein coupled receptors family 1 profile" evidence="10">
    <location>
        <begin position="54"/>
        <end position="314"/>
    </location>
</feature>
<evidence type="ECO:0000256" key="8">
    <source>
        <dbReference type="RuleBase" id="RU000688"/>
    </source>
</evidence>
<dbReference type="SMART" id="SM01381">
    <property type="entry name" value="7TM_GPCR_Srsx"/>
    <property type="match status" value="1"/>
</dbReference>
<dbReference type="SUPFAM" id="SSF81321">
    <property type="entry name" value="Family A G protein-coupled receptor-like"/>
    <property type="match status" value="1"/>
</dbReference>
<evidence type="ECO:0000256" key="3">
    <source>
        <dbReference type="ARBA" id="ARBA00022989"/>
    </source>
</evidence>
<comment type="similarity">
    <text evidence="8">Belongs to the G-protein coupled receptor 1 family.</text>
</comment>
<dbReference type="GO" id="GO:0004930">
    <property type="term" value="F:G protein-coupled receptor activity"/>
    <property type="evidence" value="ECO:0007669"/>
    <property type="project" value="UniProtKB-KW"/>
</dbReference>
<accession>A0AAU9VS61</accession>
<keyword evidence="3 9" id="KW-1133">Transmembrane helix</keyword>
<comment type="subcellular location">
    <subcellularLocation>
        <location evidence="1">Membrane</location>
        <topology evidence="1">Multi-pass membrane protein</topology>
    </subcellularLocation>
</comment>
<feature type="transmembrane region" description="Helical" evidence="9">
    <location>
        <begin position="296"/>
        <end position="317"/>
    </location>
</feature>
<keyword evidence="12" id="KW-1185">Reference proteome</keyword>